<evidence type="ECO:0000256" key="1">
    <source>
        <dbReference type="SAM" id="Phobius"/>
    </source>
</evidence>
<keyword evidence="1" id="KW-1133">Transmembrane helix</keyword>
<dbReference type="PATRIC" id="fig|980422.3.peg.622"/>
<organism evidence="2 3">
    <name type="scientific">Strawberry lethal yellows phytoplasma (CPA) str. NZSb11</name>
    <dbReference type="NCBI Taxonomy" id="980422"/>
    <lineage>
        <taxon>Bacteria</taxon>
        <taxon>Bacillati</taxon>
        <taxon>Mycoplasmatota</taxon>
        <taxon>Mollicutes</taxon>
        <taxon>Acholeplasmatales</taxon>
        <taxon>Acholeplasmataceae</taxon>
        <taxon>Candidatus Phytoplasma</taxon>
        <taxon>16SrXII (Stolbur group)</taxon>
    </lineage>
</organism>
<dbReference type="KEGG" id="nzs:SLY_0681"/>
<evidence type="ECO:0000313" key="3">
    <source>
        <dbReference type="Proteomes" id="UP000013941"/>
    </source>
</evidence>
<keyword evidence="1" id="KW-0472">Membrane</keyword>
<accession>R4RQ24</accession>
<dbReference type="Proteomes" id="UP000013941">
    <property type="component" value="Chromosome"/>
</dbReference>
<dbReference type="EMBL" id="CP002548">
    <property type="protein sequence ID" value="AGL90596.1"/>
    <property type="molecule type" value="Genomic_DNA"/>
</dbReference>
<keyword evidence="3" id="KW-1185">Reference proteome</keyword>
<dbReference type="AlphaFoldDB" id="R4RQ24"/>
<dbReference type="HOGENOM" id="CLU_2262273_0_0_14"/>
<sequence>MFYNNHKKIKLLINFLLYHQKNFFTLQNSIIFWISFVLYFIDNFIIKKFIFKLKIHNFFYARYSKKLLNIFEGLGRKKFYSFFKITRKKYDNFSSFSGVFQNL</sequence>
<gene>
    <name evidence="2" type="ORF">SLY_0681</name>
</gene>
<proteinExistence type="predicted"/>
<feature type="transmembrane region" description="Helical" evidence="1">
    <location>
        <begin position="30"/>
        <end position="46"/>
    </location>
</feature>
<name>R4RQ24_PHYAS</name>
<keyword evidence="1" id="KW-0812">Transmembrane</keyword>
<protein>
    <submittedName>
        <fullName evidence="2">Uncharacterized protein</fullName>
    </submittedName>
</protein>
<reference evidence="2 3" key="1">
    <citation type="journal article" date="2013" name="BMC Genomics">
        <title>Comparison of the complete genome sequence of two closely related isolates of 'Candidatus Phytoplasma australiense' reveals genome plasticity.</title>
        <authorList>
            <person name="Andersen M.T."/>
            <person name="Liefting L.W."/>
            <person name="Havukkala I."/>
            <person name="Beever R.E."/>
        </authorList>
    </citation>
    <scope>NUCLEOTIDE SEQUENCE [LARGE SCALE GENOMIC DNA]</scope>
    <source>
        <strain evidence="2 3">NZSb11</strain>
    </source>
</reference>
<evidence type="ECO:0000313" key="2">
    <source>
        <dbReference type="EMBL" id="AGL90596.1"/>
    </source>
</evidence>